<dbReference type="PANTHER" id="PTHR43373">
    <property type="entry name" value="NA(+)/H(+) ANTIPORTER SUBUNIT"/>
    <property type="match status" value="1"/>
</dbReference>
<reference evidence="3 4" key="2">
    <citation type="journal article" date="2013" name="PLoS ONE">
        <title>INDIGO - INtegrated Data Warehouse of MIcrobial GenOmes with Examples from the Red Sea Extremophiles.</title>
        <authorList>
            <person name="Alam I."/>
            <person name="Antunes A."/>
            <person name="Kamau A.A."/>
            <person name="Ba Alawi W."/>
            <person name="Kalkatawi M."/>
            <person name="Stingl U."/>
            <person name="Bajic V.B."/>
        </authorList>
    </citation>
    <scope>NUCLEOTIDE SEQUENCE [LARGE SCALE GENOMIC DNA]</scope>
    <source>
        <strain evidence="3 4">SARL4B</strain>
    </source>
</reference>
<feature type="transmembrane region" description="Helical" evidence="1">
    <location>
        <begin position="12"/>
        <end position="37"/>
    </location>
</feature>
<comment type="caution">
    <text evidence="3">The sequence shown here is derived from an EMBL/GenBank/DDBJ whole genome shotgun (WGS) entry which is preliminary data.</text>
</comment>
<dbReference type="GO" id="GO:0016491">
    <property type="term" value="F:oxidoreductase activity"/>
    <property type="evidence" value="ECO:0007669"/>
    <property type="project" value="UniProtKB-KW"/>
</dbReference>
<dbReference type="InterPro" id="IPR001750">
    <property type="entry name" value="ND/Mrp_TM"/>
</dbReference>
<dbReference type="EC" id="1.6.5.3" evidence="3"/>
<protein>
    <submittedName>
        <fullName evidence="3">Na antiporter subunit A1 protein</fullName>
        <ecNumber evidence="3">1.6.5.3</ecNumber>
    </submittedName>
</protein>
<organism evidence="3 4">
    <name type="scientific">Halorhabdus tiamatea SARL4B</name>
    <dbReference type="NCBI Taxonomy" id="1033806"/>
    <lineage>
        <taxon>Archaea</taxon>
        <taxon>Methanobacteriati</taxon>
        <taxon>Methanobacteriota</taxon>
        <taxon>Stenosarchaea group</taxon>
        <taxon>Halobacteria</taxon>
        <taxon>Halobacteriales</taxon>
        <taxon>Haloarculaceae</taxon>
        <taxon>Halorhabdus</taxon>
    </lineage>
</organism>
<sequence length="112" mass="12115">MHDEPGKAKFYTTLLVFMGAMLGVAFAADLLALFVFWELTSVSSFVLIGHYQDDPDSQYAARKAMIITVAGGLFLLIAFLLLQTVSADVMGTASFRLVGGEESMIANAEAMR</sequence>
<evidence type="ECO:0000313" key="4">
    <source>
        <dbReference type="Proteomes" id="UP000003861"/>
    </source>
</evidence>
<feature type="domain" description="NADH:quinone oxidoreductase/Mrp antiporter transmembrane" evidence="2">
    <location>
        <begin position="27"/>
        <end position="87"/>
    </location>
</feature>
<proteinExistence type="predicted"/>
<name>U2F9L5_9EURY</name>
<dbReference type="PANTHER" id="PTHR43373:SF1">
    <property type="entry name" value="NA(+)_H(+) ANTIPORTER SUBUNIT A"/>
    <property type="match status" value="1"/>
</dbReference>
<evidence type="ECO:0000313" key="3">
    <source>
        <dbReference type="EMBL" id="ERJ05189.1"/>
    </source>
</evidence>
<reference evidence="3 4" key="1">
    <citation type="journal article" date="2011" name="J. Bacteriol.">
        <title>Genome sequence of Halorhabdus tiamatea, the first archaeon isolated from a deep-sea anoxic brine lake.</title>
        <authorList>
            <person name="Antunes A."/>
            <person name="Alam I."/>
            <person name="Bajic V.B."/>
            <person name="Stingl U."/>
        </authorList>
    </citation>
    <scope>NUCLEOTIDE SEQUENCE [LARGE SCALE GENOMIC DNA]</scope>
    <source>
        <strain evidence="3 4">SARL4B</strain>
    </source>
</reference>
<keyword evidence="1" id="KW-1133">Transmembrane helix</keyword>
<dbReference type="Pfam" id="PF00361">
    <property type="entry name" value="Proton_antipo_M"/>
    <property type="match status" value="1"/>
</dbReference>
<dbReference type="PATRIC" id="fig|1033806.13.peg.2512"/>
<feature type="transmembrane region" description="Helical" evidence="1">
    <location>
        <begin position="64"/>
        <end position="82"/>
    </location>
</feature>
<dbReference type="AlphaFoldDB" id="U2F9L5"/>
<dbReference type="EMBL" id="AFNT02000041">
    <property type="protein sequence ID" value="ERJ05189.1"/>
    <property type="molecule type" value="Genomic_DNA"/>
</dbReference>
<evidence type="ECO:0000259" key="2">
    <source>
        <dbReference type="Pfam" id="PF00361"/>
    </source>
</evidence>
<keyword evidence="1" id="KW-0812">Transmembrane</keyword>
<dbReference type="Proteomes" id="UP000003861">
    <property type="component" value="Unassembled WGS sequence"/>
</dbReference>
<accession>U2F9L5</accession>
<gene>
    <name evidence="3" type="primary">mnhA1</name>
    <name evidence="3" type="ORF">HLRTI_002817</name>
</gene>
<dbReference type="InterPro" id="IPR050616">
    <property type="entry name" value="CPA3_Na-H_Antiporter_A"/>
</dbReference>
<evidence type="ECO:0000256" key="1">
    <source>
        <dbReference type="SAM" id="Phobius"/>
    </source>
</evidence>
<keyword evidence="3" id="KW-0560">Oxidoreductase</keyword>
<keyword evidence="1" id="KW-0472">Membrane</keyword>